<name>A0A843WB32_COLES</name>
<dbReference type="PANTHER" id="PTHR34545:SF7">
    <property type="entry name" value="CLAVATA3_ESR (CLE)-RELATED PROTEIN 16"/>
    <property type="match status" value="1"/>
</dbReference>
<evidence type="ECO:0000256" key="1">
    <source>
        <dbReference type="SAM" id="MobiDB-lite"/>
    </source>
</evidence>
<dbReference type="AlphaFoldDB" id="A0A843WB32"/>
<feature type="compositionally biased region" description="Basic and acidic residues" evidence="1">
    <location>
        <begin position="72"/>
        <end position="88"/>
    </location>
</feature>
<organism evidence="3 4">
    <name type="scientific">Colocasia esculenta</name>
    <name type="common">Wild taro</name>
    <name type="synonym">Arum esculentum</name>
    <dbReference type="NCBI Taxonomy" id="4460"/>
    <lineage>
        <taxon>Eukaryota</taxon>
        <taxon>Viridiplantae</taxon>
        <taxon>Streptophyta</taxon>
        <taxon>Embryophyta</taxon>
        <taxon>Tracheophyta</taxon>
        <taxon>Spermatophyta</taxon>
        <taxon>Magnoliopsida</taxon>
        <taxon>Liliopsida</taxon>
        <taxon>Araceae</taxon>
        <taxon>Aroideae</taxon>
        <taxon>Colocasieae</taxon>
        <taxon>Colocasia</taxon>
    </lineage>
</organism>
<dbReference type="Proteomes" id="UP000652761">
    <property type="component" value="Unassembled WGS sequence"/>
</dbReference>
<evidence type="ECO:0000256" key="2">
    <source>
        <dbReference type="SAM" id="SignalP"/>
    </source>
</evidence>
<evidence type="ECO:0000313" key="4">
    <source>
        <dbReference type="Proteomes" id="UP000652761"/>
    </source>
</evidence>
<evidence type="ECO:0000313" key="3">
    <source>
        <dbReference type="EMBL" id="MQM04627.1"/>
    </source>
</evidence>
<proteinExistence type="predicted"/>
<accession>A0A843WB32</accession>
<dbReference type="PANTHER" id="PTHR34545">
    <property type="entry name" value="CLAVATA3/ESR (CLE)-RELATED PROTEIN 22"/>
    <property type="match status" value="1"/>
</dbReference>
<keyword evidence="2" id="KW-0732">Signal</keyword>
<reference evidence="3" key="1">
    <citation type="submission" date="2017-07" db="EMBL/GenBank/DDBJ databases">
        <title>Taro Niue Genome Assembly and Annotation.</title>
        <authorList>
            <person name="Atibalentja N."/>
            <person name="Keating K."/>
            <person name="Fields C.J."/>
        </authorList>
    </citation>
    <scope>NUCLEOTIDE SEQUENCE</scope>
    <source>
        <strain evidence="3">Niue_2</strain>
        <tissue evidence="3">Leaf</tissue>
    </source>
</reference>
<dbReference type="EMBL" id="NMUH01003255">
    <property type="protein sequence ID" value="MQM04627.1"/>
    <property type="molecule type" value="Genomic_DNA"/>
</dbReference>
<gene>
    <name evidence="3" type="ORF">Taro_037433</name>
</gene>
<dbReference type="GO" id="GO:0048731">
    <property type="term" value="P:system development"/>
    <property type="evidence" value="ECO:0007669"/>
    <property type="project" value="InterPro"/>
</dbReference>
<sequence length="99" mass="10816">MRWLQLVALVLSLLLTLAISFLSHGLAREIGRKHHEGWSGRKSPWPSPPPAAAVGLLQCNSRKQLGSCGSEKMAEKDDGSIVEDDKRVVPTGPNPLHNR</sequence>
<feature type="signal peptide" evidence="2">
    <location>
        <begin position="1"/>
        <end position="18"/>
    </location>
</feature>
<dbReference type="OrthoDB" id="786506at2759"/>
<dbReference type="InterPro" id="IPR033249">
    <property type="entry name" value="CLE_plant"/>
</dbReference>
<feature type="chain" id="PRO_5032597075" evidence="2">
    <location>
        <begin position="19"/>
        <end position="99"/>
    </location>
</feature>
<comment type="caution">
    <text evidence="3">The sequence shown here is derived from an EMBL/GenBank/DDBJ whole genome shotgun (WGS) entry which is preliminary data.</text>
</comment>
<protein>
    <submittedName>
        <fullName evidence="3">Uncharacterized protein</fullName>
    </submittedName>
</protein>
<keyword evidence="4" id="KW-1185">Reference proteome</keyword>
<feature type="region of interest" description="Disordered" evidence="1">
    <location>
        <begin position="67"/>
        <end position="99"/>
    </location>
</feature>